<evidence type="ECO:0000313" key="3">
    <source>
        <dbReference type="Ensembl" id="ENSCUSP00005001880.1"/>
    </source>
</evidence>
<accession>A0A8C3XY83</accession>
<reference evidence="3" key="2">
    <citation type="submission" date="2025-08" db="UniProtKB">
        <authorList>
            <consortium name="Ensembl"/>
        </authorList>
    </citation>
    <scope>IDENTIFICATION</scope>
</reference>
<keyword evidence="2" id="KW-1133">Transmembrane helix</keyword>
<dbReference type="Proteomes" id="UP000694563">
    <property type="component" value="Chromosome 2"/>
</dbReference>
<protein>
    <submittedName>
        <fullName evidence="3">Uncharacterized protein</fullName>
    </submittedName>
</protein>
<proteinExistence type="predicted"/>
<feature type="transmembrane region" description="Helical" evidence="2">
    <location>
        <begin position="16"/>
        <end position="39"/>
    </location>
</feature>
<dbReference type="AlphaFoldDB" id="A0A8C3XY83"/>
<name>A0A8C3XY83_CATUS</name>
<evidence type="ECO:0000256" key="1">
    <source>
        <dbReference type="SAM" id="MobiDB-lite"/>
    </source>
</evidence>
<dbReference type="Ensembl" id="ENSCUST00005001980.1">
    <property type="protein sequence ID" value="ENSCUSP00005001880.1"/>
    <property type="gene ID" value="ENSCUSG00005001298.1"/>
</dbReference>
<feature type="region of interest" description="Disordered" evidence="1">
    <location>
        <begin position="82"/>
        <end position="103"/>
    </location>
</feature>
<reference evidence="3" key="3">
    <citation type="submission" date="2025-09" db="UniProtKB">
        <authorList>
            <consortium name="Ensembl"/>
        </authorList>
    </citation>
    <scope>IDENTIFICATION</scope>
</reference>
<organism evidence="3 4">
    <name type="scientific">Catharus ustulatus</name>
    <name type="common">Russet-backed thrush</name>
    <name type="synonym">Hylocichla ustulatus</name>
    <dbReference type="NCBI Taxonomy" id="91951"/>
    <lineage>
        <taxon>Eukaryota</taxon>
        <taxon>Metazoa</taxon>
        <taxon>Chordata</taxon>
        <taxon>Craniata</taxon>
        <taxon>Vertebrata</taxon>
        <taxon>Euteleostomi</taxon>
        <taxon>Archelosauria</taxon>
        <taxon>Archosauria</taxon>
        <taxon>Dinosauria</taxon>
        <taxon>Saurischia</taxon>
        <taxon>Theropoda</taxon>
        <taxon>Coelurosauria</taxon>
        <taxon>Aves</taxon>
        <taxon>Neognathae</taxon>
        <taxon>Neoaves</taxon>
        <taxon>Telluraves</taxon>
        <taxon>Australaves</taxon>
        <taxon>Passeriformes</taxon>
        <taxon>Turdidae</taxon>
        <taxon>Catharus</taxon>
    </lineage>
</organism>
<reference evidence="3" key="1">
    <citation type="submission" date="2020-10" db="EMBL/GenBank/DDBJ databases">
        <title>Catharus ustulatus (Swainson's thrush) genome, bCatUst1, primary haplotype v2.</title>
        <authorList>
            <person name="Delmore K."/>
            <person name="Vafadar M."/>
            <person name="Formenti G."/>
            <person name="Chow W."/>
            <person name="Pelan S."/>
            <person name="Howe K."/>
            <person name="Rhie A."/>
            <person name="Mountcastle J."/>
            <person name="Haase B."/>
            <person name="Fedrigo O."/>
            <person name="Jarvis E.D."/>
        </authorList>
    </citation>
    <scope>NUCLEOTIDE SEQUENCE [LARGE SCALE GENOMIC DNA]</scope>
</reference>
<sequence>MEGWEALLVGYQLPCLPLLCSWPALFSVLSTYAALTFVVRTRMQQSCQIVTEPRHGGVYWLGSGRAGLVGLLGEAAWGWPPLPPGSLTPARRCPSAAGRDGAR</sequence>
<keyword evidence="2" id="KW-0472">Membrane</keyword>
<keyword evidence="4" id="KW-1185">Reference proteome</keyword>
<evidence type="ECO:0000313" key="4">
    <source>
        <dbReference type="Proteomes" id="UP000694563"/>
    </source>
</evidence>
<keyword evidence="2" id="KW-0812">Transmembrane</keyword>
<evidence type="ECO:0000256" key="2">
    <source>
        <dbReference type="SAM" id="Phobius"/>
    </source>
</evidence>